<dbReference type="OrthoDB" id="9783818at2"/>
<keyword evidence="2" id="KW-0732">Signal</keyword>
<proteinExistence type="predicted"/>
<feature type="region of interest" description="Disordered" evidence="1">
    <location>
        <begin position="26"/>
        <end position="49"/>
    </location>
</feature>
<name>A0A0W1JIE5_DESHA</name>
<feature type="compositionally biased region" description="Polar residues" evidence="1">
    <location>
        <begin position="26"/>
        <end position="42"/>
    </location>
</feature>
<accession>A0A0W1JIE5</accession>
<feature type="signal peptide" evidence="2">
    <location>
        <begin position="1"/>
        <end position="25"/>
    </location>
</feature>
<gene>
    <name evidence="3" type="ORF">AT727_06710</name>
</gene>
<evidence type="ECO:0000313" key="4">
    <source>
        <dbReference type="Proteomes" id="UP000054623"/>
    </source>
</evidence>
<feature type="chain" id="PRO_5006924101" description="Prokaryotic membrane lipoprotein lipid attachment site profile" evidence="2">
    <location>
        <begin position="26"/>
        <end position="184"/>
    </location>
</feature>
<reference evidence="3 4" key="1">
    <citation type="submission" date="2015-12" db="EMBL/GenBank/DDBJ databases">
        <title>Draft Genome Sequence of Desulfitobacterium hafniense Strain DH, a Sulfate-reducing Bacterium Isolated from Paddy Soils.</title>
        <authorList>
            <person name="Bao P."/>
            <person name="Zhang X."/>
            <person name="Li G."/>
        </authorList>
    </citation>
    <scope>NUCLEOTIDE SEQUENCE [LARGE SCALE GENOMIC DNA]</scope>
    <source>
        <strain evidence="3 4">DH</strain>
    </source>
</reference>
<evidence type="ECO:0000313" key="3">
    <source>
        <dbReference type="EMBL" id="KTE91280.1"/>
    </source>
</evidence>
<dbReference type="RefSeq" id="WP_005812051.1">
    <property type="nucleotide sequence ID" value="NZ_JAYFNZ010000045.1"/>
</dbReference>
<evidence type="ECO:0000256" key="1">
    <source>
        <dbReference type="SAM" id="MobiDB-lite"/>
    </source>
</evidence>
<dbReference type="PROSITE" id="PS51257">
    <property type="entry name" value="PROKAR_LIPOPROTEIN"/>
    <property type="match status" value="1"/>
</dbReference>
<sequence length="184" mass="20301">MMKKWTSLVAATAIVVLLAGCSANANPPQAPQDSVDQQTPQPVETADNPVVNESIPFTSLEELKEMYAVTKNNSYQGVAGANTVSINPELQKFVDAPVHITQEGFDSLSLEDRKLYAKILLRYMDVNAKELGLLTDSDGIKFELTEIPGYWLVMPETLAGSAAYYWPKDNHWGPEPFSPDTPKR</sequence>
<comment type="caution">
    <text evidence="3">The sequence shown here is derived from an EMBL/GenBank/DDBJ whole genome shotgun (WGS) entry which is preliminary data.</text>
</comment>
<evidence type="ECO:0000256" key="2">
    <source>
        <dbReference type="SAM" id="SignalP"/>
    </source>
</evidence>
<organism evidence="3 4">
    <name type="scientific">Desulfitobacterium hafniense</name>
    <name type="common">Desulfitobacterium frappieri</name>
    <dbReference type="NCBI Taxonomy" id="49338"/>
    <lineage>
        <taxon>Bacteria</taxon>
        <taxon>Bacillati</taxon>
        <taxon>Bacillota</taxon>
        <taxon>Clostridia</taxon>
        <taxon>Eubacteriales</taxon>
        <taxon>Desulfitobacteriaceae</taxon>
        <taxon>Desulfitobacterium</taxon>
    </lineage>
</organism>
<dbReference type="AlphaFoldDB" id="A0A0W1JIE5"/>
<protein>
    <recommendedName>
        <fullName evidence="5">Prokaryotic membrane lipoprotein lipid attachment site profile</fullName>
    </recommendedName>
</protein>
<dbReference type="EMBL" id="LOCK01000028">
    <property type="protein sequence ID" value="KTE91280.1"/>
    <property type="molecule type" value="Genomic_DNA"/>
</dbReference>
<evidence type="ECO:0008006" key="5">
    <source>
        <dbReference type="Google" id="ProtNLM"/>
    </source>
</evidence>
<dbReference type="Proteomes" id="UP000054623">
    <property type="component" value="Unassembled WGS sequence"/>
</dbReference>